<proteinExistence type="predicted"/>
<dbReference type="Pfam" id="PF20149">
    <property type="entry name" value="DUF6532"/>
    <property type="match status" value="1"/>
</dbReference>
<gene>
    <name evidence="3" type="ORF">VNI00_016037</name>
</gene>
<accession>A0AAW0BHC7</accession>
<feature type="compositionally biased region" description="Polar residues" evidence="1">
    <location>
        <begin position="1"/>
        <end position="13"/>
    </location>
</feature>
<dbReference type="EMBL" id="JAYKXP010000115">
    <property type="protein sequence ID" value="KAK7025400.1"/>
    <property type="molecule type" value="Genomic_DNA"/>
</dbReference>
<reference evidence="3 4" key="1">
    <citation type="submission" date="2024-01" db="EMBL/GenBank/DDBJ databases">
        <title>A draft genome for a cacao thread blight-causing isolate of Paramarasmius palmivorus.</title>
        <authorList>
            <person name="Baruah I.K."/>
            <person name="Bukari Y."/>
            <person name="Amoako-Attah I."/>
            <person name="Meinhardt L.W."/>
            <person name="Bailey B.A."/>
            <person name="Cohen S.P."/>
        </authorList>
    </citation>
    <scope>NUCLEOTIDE SEQUENCE [LARGE SCALE GENOMIC DNA]</scope>
    <source>
        <strain evidence="3 4">GH-12</strain>
    </source>
</reference>
<comment type="caution">
    <text evidence="3">The sequence shown here is derived from an EMBL/GenBank/DDBJ whole genome shotgun (WGS) entry which is preliminary data.</text>
</comment>
<dbReference type="AlphaFoldDB" id="A0AAW0BHC7"/>
<dbReference type="InterPro" id="IPR045341">
    <property type="entry name" value="DUF6532"/>
</dbReference>
<organism evidence="3 4">
    <name type="scientific">Paramarasmius palmivorus</name>
    <dbReference type="NCBI Taxonomy" id="297713"/>
    <lineage>
        <taxon>Eukaryota</taxon>
        <taxon>Fungi</taxon>
        <taxon>Dikarya</taxon>
        <taxon>Basidiomycota</taxon>
        <taxon>Agaricomycotina</taxon>
        <taxon>Agaricomycetes</taxon>
        <taxon>Agaricomycetidae</taxon>
        <taxon>Agaricales</taxon>
        <taxon>Marasmiineae</taxon>
        <taxon>Marasmiaceae</taxon>
        <taxon>Paramarasmius</taxon>
    </lineage>
</organism>
<feature type="domain" description="DUF6532" evidence="2">
    <location>
        <begin position="250"/>
        <end position="469"/>
    </location>
</feature>
<dbReference type="Proteomes" id="UP001383192">
    <property type="component" value="Unassembled WGS sequence"/>
</dbReference>
<keyword evidence="4" id="KW-1185">Reference proteome</keyword>
<evidence type="ECO:0000313" key="3">
    <source>
        <dbReference type="EMBL" id="KAK7025400.1"/>
    </source>
</evidence>
<evidence type="ECO:0000313" key="4">
    <source>
        <dbReference type="Proteomes" id="UP001383192"/>
    </source>
</evidence>
<feature type="region of interest" description="Disordered" evidence="1">
    <location>
        <begin position="184"/>
        <end position="207"/>
    </location>
</feature>
<evidence type="ECO:0000259" key="2">
    <source>
        <dbReference type="Pfam" id="PF20149"/>
    </source>
</evidence>
<feature type="region of interest" description="Disordered" evidence="1">
    <location>
        <begin position="1"/>
        <end position="54"/>
    </location>
</feature>
<evidence type="ECO:0000256" key="1">
    <source>
        <dbReference type="SAM" id="MobiDB-lite"/>
    </source>
</evidence>
<sequence length="480" mass="54590">MPPKSNVKSSARTTKAKETHRRNIERQRQEELQREEEVRQSRAQGGHLAKRKAPEGVYSQKSVIFLSLTVTCLGHEPQPRESWHQSSTDPQHIPGKFRWGREAQRTDAFPSAQEDLATNLVPQPAPRITKPTWKRKPNGLHQQAFENEALVLLGHPHNPNKDAVDKESGINRSCQVSHARSSEIHVSLDNKRPNKVTPGTGGPNSKGITVVQQPPVEWEPPAHLVPHPEGGRYIRINNQNTRVRSVIQRAMDISDPEIVFLNAYPDHRDMIVSTRNALVQAVREYKKQYPSEGYDKIKKRIQHDRDFMERMGGVVINRFSNTRSHVKKIADTYVLGYDLGNQGNSTDIRAQVKTLLDADSYCYPGTWEVLPNYQYKRHMDRHKPYLVQPIIATMRHLCSGYKADQHLDQFGSSMETLPQEKEVPPGLVALAATAIFASLCDWQTGTLQHVVFNSGNYHTTFNGHMQYLEGVCDNYLGQYH</sequence>
<name>A0AAW0BHC7_9AGAR</name>
<feature type="compositionally biased region" description="Basic and acidic residues" evidence="1">
    <location>
        <begin position="15"/>
        <end position="40"/>
    </location>
</feature>
<protein>
    <recommendedName>
        <fullName evidence="2">DUF6532 domain-containing protein</fullName>
    </recommendedName>
</protein>